<sequence>MYFLRLLSVILLAASPTLAKRGSGGECRTQSDCCYCDPGSGCILSCQADRSSTTGYRCITSRQSACNVAGCSC</sequence>
<dbReference type="EMBL" id="CP090170">
    <property type="protein sequence ID" value="UJO21191.1"/>
    <property type="molecule type" value="Genomic_DNA"/>
</dbReference>
<keyword evidence="4" id="KW-1185">Reference proteome</keyword>
<dbReference type="AlphaFoldDB" id="A0A1P8YXK5"/>
<dbReference type="EMBL" id="KX943069">
    <property type="protein sequence ID" value="AQA29240.1"/>
    <property type="molecule type" value="Genomic_DNA"/>
</dbReference>
<dbReference type="Proteomes" id="UP000756132">
    <property type="component" value="Chromosome 8"/>
</dbReference>
<organism evidence="2">
    <name type="scientific">Passalora fulva</name>
    <name type="common">Tomato leaf mold</name>
    <name type="synonym">Cladosporium fulvum</name>
    <dbReference type="NCBI Taxonomy" id="5499"/>
    <lineage>
        <taxon>Eukaryota</taxon>
        <taxon>Fungi</taxon>
        <taxon>Dikarya</taxon>
        <taxon>Ascomycota</taxon>
        <taxon>Pezizomycotina</taxon>
        <taxon>Dothideomycetes</taxon>
        <taxon>Dothideomycetidae</taxon>
        <taxon>Mycosphaerellales</taxon>
        <taxon>Mycosphaerellaceae</taxon>
        <taxon>Fulvia</taxon>
    </lineage>
</organism>
<evidence type="ECO:0000313" key="2">
    <source>
        <dbReference type="EMBL" id="AQA29240.1"/>
    </source>
</evidence>
<protein>
    <submittedName>
        <fullName evidence="3">Ecp36-1</fullName>
    </submittedName>
    <submittedName>
        <fullName evidence="2">Extracellular protein 36-1</fullName>
    </submittedName>
</protein>
<accession>A0A1P8YXK5</accession>
<name>A0A1P8YXK5_PASFU</name>
<reference evidence="3" key="2">
    <citation type="submission" date="2021-12" db="EMBL/GenBank/DDBJ databases">
        <authorList>
            <person name="Zaccaron A."/>
            <person name="Stergiopoulos I."/>
        </authorList>
    </citation>
    <scope>NUCLEOTIDE SEQUENCE</scope>
    <source>
        <strain evidence="3">Race5_Kim</strain>
    </source>
</reference>
<feature type="chain" id="PRO_5040671787" evidence="1">
    <location>
        <begin position="20"/>
        <end position="73"/>
    </location>
</feature>
<evidence type="ECO:0000256" key="1">
    <source>
        <dbReference type="SAM" id="SignalP"/>
    </source>
</evidence>
<dbReference type="OrthoDB" id="10330572at2759"/>
<proteinExistence type="predicted"/>
<evidence type="ECO:0000313" key="3">
    <source>
        <dbReference type="EMBL" id="UJO21191.1"/>
    </source>
</evidence>
<reference evidence="3" key="3">
    <citation type="journal article" date="2022" name="Microb. Genom.">
        <title>A chromosome-scale genome assembly of the tomato pathogen Cladosporium fulvum reveals a compartmentalized genome architecture and the presence of a dispensable chromosome.</title>
        <authorList>
            <person name="Zaccaron A.Z."/>
            <person name="Chen L.H."/>
            <person name="Samaras A."/>
            <person name="Stergiopoulos I."/>
        </authorList>
    </citation>
    <scope>NUCLEOTIDE SEQUENCE</scope>
    <source>
        <strain evidence="3">Race5_Kim</strain>
    </source>
</reference>
<feature type="signal peptide" evidence="1">
    <location>
        <begin position="1"/>
        <end position="19"/>
    </location>
</feature>
<gene>
    <name evidence="2" type="primary">Ecp36-1</name>
    <name evidence="3" type="ORF">CLAFUR5_14667</name>
</gene>
<evidence type="ECO:0000313" key="4">
    <source>
        <dbReference type="Proteomes" id="UP000756132"/>
    </source>
</evidence>
<reference evidence="2" key="1">
    <citation type="submission" date="2016-10" db="EMBL/GenBank/DDBJ databases">
        <title>Novel effectors identified in the apoplast of Cladosporium fulvum-infected tomato.</title>
        <authorList>
            <person name="Mesarich C.H."/>
            <person name="de Wit P.J.G.M."/>
        </authorList>
    </citation>
    <scope>NUCLEOTIDE SEQUENCE</scope>
    <source>
        <strain evidence="2">0WU</strain>
    </source>
</reference>
<keyword evidence="1" id="KW-0732">Signal</keyword>